<dbReference type="PANTHER" id="PTHR32089:SF114">
    <property type="entry name" value="METHYL-ACCEPTING CHEMOTAXIS PROTEIN MCPB"/>
    <property type="match status" value="1"/>
</dbReference>
<evidence type="ECO:0000313" key="5">
    <source>
        <dbReference type="EMBL" id="PZD95103.1"/>
    </source>
</evidence>
<evidence type="ECO:0000256" key="3">
    <source>
        <dbReference type="SAM" id="Phobius"/>
    </source>
</evidence>
<feature type="transmembrane region" description="Helical" evidence="3">
    <location>
        <begin position="55"/>
        <end position="74"/>
    </location>
</feature>
<dbReference type="Proteomes" id="UP000249522">
    <property type="component" value="Unassembled WGS sequence"/>
</dbReference>
<evidence type="ECO:0000256" key="1">
    <source>
        <dbReference type="ARBA" id="ARBA00023224"/>
    </source>
</evidence>
<feature type="transmembrane region" description="Helical" evidence="3">
    <location>
        <begin position="80"/>
        <end position="100"/>
    </location>
</feature>
<gene>
    <name evidence="5" type="ORF">DNH61_14520</name>
</gene>
<feature type="transmembrane region" description="Helical" evidence="3">
    <location>
        <begin position="136"/>
        <end position="166"/>
    </location>
</feature>
<keyword evidence="3" id="KW-0472">Membrane</keyword>
<feature type="domain" description="Methyl-accepting transducer" evidence="4">
    <location>
        <begin position="249"/>
        <end position="506"/>
    </location>
</feature>
<dbReference type="SUPFAM" id="SSF58104">
    <property type="entry name" value="Methyl-accepting chemotaxis protein (MCP) signaling domain"/>
    <property type="match status" value="1"/>
</dbReference>
<keyword evidence="1 2" id="KW-0807">Transducer</keyword>
<dbReference type="Gene3D" id="1.10.287.950">
    <property type="entry name" value="Methyl-accepting chemotaxis protein"/>
    <property type="match status" value="1"/>
</dbReference>
<dbReference type="AlphaFoldDB" id="A0A2W1L815"/>
<dbReference type="InterPro" id="IPR004089">
    <property type="entry name" value="MCPsignal_dom"/>
</dbReference>
<feature type="transmembrane region" description="Helical" evidence="3">
    <location>
        <begin position="107"/>
        <end position="124"/>
    </location>
</feature>
<comment type="caution">
    <text evidence="5">The sequence shown here is derived from an EMBL/GenBank/DDBJ whole genome shotgun (WGS) entry which is preliminary data.</text>
</comment>
<dbReference type="Pfam" id="PF00015">
    <property type="entry name" value="MCPsignal"/>
    <property type="match status" value="1"/>
</dbReference>
<dbReference type="GO" id="GO:0016020">
    <property type="term" value="C:membrane"/>
    <property type="evidence" value="ECO:0007669"/>
    <property type="project" value="InterPro"/>
</dbReference>
<feature type="transmembrane region" description="Helical" evidence="3">
    <location>
        <begin position="178"/>
        <end position="199"/>
    </location>
</feature>
<dbReference type="PANTHER" id="PTHR32089">
    <property type="entry name" value="METHYL-ACCEPTING CHEMOTAXIS PROTEIN MCPB"/>
    <property type="match status" value="1"/>
</dbReference>
<protein>
    <recommendedName>
        <fullName evidence="4">Methyl-accepting transducer domain-containing protein</fullName>
    </recommendedName>
</protein>
<keyword evidence="6" id="KW-1185">Reference proteome</keyword>
<name>A0A2W1L815_9BACL</name>
<evidence type="ECO:0000313" key="6">
    <source>
        <dbReference type="Proteomes" id="UP000249522"/>
    </source>
</evidence>
<dbReference type="SMART" id="SM00283">
    <property type="entry name" value="MA"/>
    <property type="match status" value="1"/>
</dbReference>
<keyword evidence="3" id="KW-1133">Transmembrane helix</keyword>
<evidence type="ECO:0000256" key="2">
    <source>
        <dbReference type="PROSITE-ProRule" id="PRU00284"/>
    </source>
</evidence>
<dbReference type="PROSITE" id="PS50111">
    <property type="entry name" value="CHEMOTAXIS_TRANSDUC_2"/>
    <property type="match status" value="1"/>
</dbReference>
<dbReference type="GO" id="GO:0007165">
    <property type="term" value="P:signal transduction"/>
    <property type="evidence" value="ECO:0007669"/>
    <property type="project" value="UniProtKB-KW"/>
</dbReference>
<evidence type="ECO:0000259" key="4">
    <source>
        <dbReference type="PROSITE" id="PS50111"/>
    </source>
</evidence>
<reference evidence="5 6" key="1">
    <citation type="submission" date="2018-06" db="EMBL/GenBank/DDBJ databases">
        <title>Paenibacillus imtechensis sp. nov.</title>
        <authorList>
            <person name="Pinnaka A.K."/>
            <person name="Singh H."/>
            <person name="Kaur M."/>
        </authorList>
    </citation>
    <scope>NUCLEOTIDE SEQUENCE [LARGE SCALE GENOMIC DNA]</scope>
    <source>
        <strain evidence="5 6">SMB1</strain>
    </source>
</reference>
<organism evidence="5 6">
    <name type="scientific">Paenibacillus sambharensis</name>
    <dbReference type="NCBI Taxonomy" id="1803190"/>
    <lineage>
        <taxon>Bacteria</taxon>
        <taxon>Bacillati</taxon>
        <taxon>Bacillota</taxon>
        <taxon>Bacilli</taxon>
        <taxon>Bacillales</taxon>
        <taxon>Paenibacillaceae</taxon>
        <taxon>Paenibacillus</taxon>
    </lineage>
</organism>
<dbReference type="EMBL" id="QKRB01000045">
    <property type="protein sequence ID" value="PZD95103.1"/>
    <property type="molecule type" value="Genomic_DNA"/>
</dbReference>
<proteinExistence type="predicted"/>
<sequence>MTIYVVNLYNFNAERIGIIIHAPTVSIRVCHRELYGIVGGTEVDKLTVFNERNKLLVKLAWLSVVLGVAASVLAKSNTETVLVVAGVGGSISAVFTLLTYKKWLVPYIQYIAAVLLSVLVYSFAATTPNVNSLILLFYAFAIITLYHNYISILINGFIGLVLINIFYQVYRTEIFGELGVAGFISLNVVFSLVMLITALQARIGAKLQEETEKKSAEALASQQQVRDMLKEIKQTVGTLSTVHTSLDSHLTESGEVTTELAATFQEVSAGVASQASSVSGIRDSIQGIDGKVTTASDSSRTLIEISHKTTDLTRTGNEELGSLNERMRQVSGTVDQVSVLMKELQEQSRSIAELLLQIEEISNQTNLLALNASIEAARAGEHGRGFAIVAGEVKKLAESTGSAAEKVEAMIRSMLDKTAHVAAFVEESRVEMKQGLATTEKTNQVFHQIHENTVSVQEQTDGLTQLLGALKKDSNVIVNEAVSIANITDQSSASVEQVLASVEQQNGRMSTVMDDFRKLTVIIEQLENLTKRAV</sequence>
<keyword evidence="3" id="KW-0812">Transmembrane</keyword>
<accession>A0A2W1L815</accession>